<dbReference type="Pfam" id="PF08719">
    <property type="entry name" value="NADAR"/>
    <property type="match status" value="1"/>
</dbReference>
<evidence type="ECO:0000313" key="3">
    <source>
        <dbReference type="WBParaSite" id="Bm2643b.1"/>
    </source>
</evidence>
<sequence length="409" mass="46054">MMIPSSRNILPPQSRCYSTISGFCAQQSCCSSTAPVVPSIRSSVNTAFPSASTTTELLNLLHAVFLNNPIANNEPRTLNSGQHHWSTLPAIGNFSTPNLDYEIGADIDQTGGFFDNSGSTLSASAQEVPFCIKRQHSSFASESGVSVGLTSRTDDLVDFACHYSWSTATQRHKCALRLHCCSLKQWSSYHSAGNSSSSLRNKEQKTECSIIRPRMPLVAPVRLSPRNEPLTLFFTDKYVFSNHYLCQQLCIDGMNFICTEQYYMYWKAKLFKDEDTAMAIMASRDPKQMKILGAKVKNFSQPIWDKFSTQVMAIANQRKYEQNKDLRQALFRTMYTILVECNPRDQRWGIGLGMDEPDACDPQRWRGLNLLGKLLTRIRDRMAENAIYRNEVVEAQSVIQVKGFLGRTA</sequence>
<dbReference type="SUPFAM" id="SSF143990">
    <property type="entry name" value="YbiA-like"/>
    <property type="match status" value="1"/>
</dbReference>
<dbReference type="CDD" id="cd15457">
    <property type="entry name" value="NADAR"/>
    <property type="match status" value="1"/>
</dbReference>
<proteinExistence type="predicted"/>
<protein>
    <submittedName>
        <fullName evidence="3">Bm2643</fullName>
    </submittedName>
</protein>
<organism evidence="2 3">
    <name type="scientific">Brugia malayi</name>
    <name type="common">Filarial nematode worm</name>
    <dbReference type="NCBI Taxonomy" id="6279"/>
    <lineage>
        <taxon>Eukaryota</taxon>
        <taxon>Metazoa</taxon>
        <taxon>Ecdysozoa</taxon>
        <taxon>Nematoda</taxon>
        <taxon>Chromadorea</taxon>
        <taxon>Rhabditida</taxon>
        <taxon>Spirurina</taxon>
        <taxon>Spiruromorpha</taxon>
        <taxon>Filarioidea</taxon>
        <taxon>Onchocercidae</taxon>
        <taxon>Brugia</taxon>
    </lineage>
</organism>
<name>A0A5S6PI68_BRUMA</name>
<dbReference type="STRING" id="6279.A0A5S6PI68"/>
<reference evidence="3" key="2">
    <citation type="submission" date="2019-12" db="UniProtKB">
        <authorList>
            <consortium name="WormBaseParasite"/>
        </authorList>
    </citation>
    <scope>IDENTIFICATION</scope>
</reference>
<dbReference type="InterPro" id="IPR012816">
    <property type="entry name" value="NADAR"/>
</dbReference>
<keyword evidence="2" id="KW-1185">Reference proteome</keyword>
<reference evidence="2" key="1">
    <citation type="journal article" date="2007" name="Science">
        <title>Draft genome of the filarial nematode parasite Brugia malayi.</title>
        <authorList>
            <person name="Ghedin E."/>
            <person name="Wang S."/>
            <person name="Spiro D."/>
            <person name="Caler E."/>
            <person name="Zhao Q."/>
            <person name="Crabtree J."/>
            <person name="Allen J.E."/>
            <person name="Delcher A.L."/>
            <person name="Guiliano D.B."/>
            <person name="Miranda-Saavedra D."/>
            <person name="Angiuoli S.V."/>
            <person name="Creasy T."/>
            <person name="Amedeo P."/>
            <person name="Haas B."/>
            <person name="El-Sayed N.M."/>
            <person name="Wortman J.R."/>
            <person name="Feldblyum T."/>
            <person name="Tallon L."/>
            <person name="Schatz M."/>
            <person name="Shumway M."/>
            <person name="Koo H."/>
            <person name="Salzberg S.L."/>
            <person name="Schobel S."/>
            <person name="Pertea M."/>
            <person name="Pop M."/>
            <person name="White O."/>
            <person name="Barton G.J."/>
            <person name="Carlow C.K."/>
            <person name="Crawford M.J."/>
            <person name="Daub J."/>
            <person name="Dimmic M.W."/>
            <person name="Estes C.F."/>
            <person name="Foster J.M."/>
            <person name="Ganatra M."/>
            <person name="Gregory W.F."/>
            <person name="Johnson N.M."/>
            <person name="Jin J."/>
            <person name="Komuniecki R."/>
            <person name="Korf I."/>
            <person name="Kumar S."/>
            <person name="Laney S."/>
            <person name="Li B.W."/>
            <person name="Li W."/>
            <person name="Lindblom T.H."/>
            <person name="Lustigman S."/>
            <person name="Ma D."/>
            <person name="Maina C.V."/>
            <person name="Martin D.M."/>
            <person name="McCarter J.P."/>
            <person name="McReynolds L."/>
            <person name="Mitreva M."/>
            <person name="Nutman T.B."/>
            <person name="Parkinson J."/>
            <person name="Peregrin-Alvarez J.M."/>
            <person name="Poole C."/>
            <person name="Ren Q."/>
            <person name="Saunders L."/>
            <person name="Sluder A.E."/>
            <person name="Smith K."/>
            <person name="Stanke M."/>
            <person name="Unnasch T.R."/>
            <person name="Ware J."/>
            <person name="Wei A.D."/>
            <person name="Weil G."/>
            <person name="Williams D.J."/>
            <person name="Zhang Y."/>
            <person name="Williams S.A."/>
            <person name="Fraser-Liggett C."/>
            <person name="Slatko B."/>
            <person name="Blaxter M.L."/>
            <person name="Scott A.L."/>
        </authorList>
    </citation>
    <scope>NUCLEOTIDE SEQUENCE</scope>
    <source>
        <strain evidence="2">FR3</strain>
    </source>
</reference>
<dbReference type="WBParaSite" id="Bm2643b.1">
    <property type="protein sequence ID" value="Bm2643b.1"/>
    <property type="gene ID" value="WBGene00222904"/>
</dbReference>
<feature type="domain" description="NADAR" evidence="1">
    <location>
        <begin position="236"/>
        <end position="382"/>
    </location>
</feature>
<evidence type="ECO:0000259" key="1">
    <source>
        <dbReference type="Pfam" id="PF08719"/>
    </source>
</evidence>
<dbReference type="InterPro" id="IPR037238">
    <property type="entry name" value="YbiA-like_sf"/>
</dbReference>
<dbReference type="Proteomes" id="UP000006672">
    <property type="component" value="Unassembled WGS sequence"/>
</dbReference>
<dbReference type="Gene3D" id="1.10.357.40">
    <property type="entry name" value="YbiA-like"/>
    <property type="match status" value="1"/>
</dbReference>
<accession>A0A5S6PI68</accession>
<evidence type="ECO:0000313" key="2">
    <source>
        <dbReference type="Proteomes" id="UP000006672"/>
    </source>
</evidence>
<dbReference type="InParanoid" id="A0A5S6PI68"/>
<dbReference type="AlphaFoldDB" id="A0A5S6PI68"/>
<dbReference type="NCBIfam" id="TIGR02464">
    <property type="entry name" value="ribofla_fusion"/>
    <property type="match status" value="1"/>
</dbReference>